<gene>
    <name evidence="1" type="ORF">EG328_009596</name>
</gene>
<name>A0A8H3U8W3_VENIN</name>
<accession>A0A8H3U8W3</accession>
<proteinExistence type="predicted"/>
<dbReference type="Proteomes" id="UP000447873">
    <property type="component" value="Unassembled WGS sequence"/>
</dbReference>
<sequence>MKTLDRNEDSTVPEVYHTDLVEDTRKPLTVIQEFYKGNGRIYNQIADEHFHVVIARNDGSQMLVIPKNASLGILSAYDYNGCYALATEDHYLAAIQLELTESQETKLANGITVYSDKEQVA</sequence>
<evidence type="ECO:0000313" key="2">
    <source>
        <dbReference type="Proteomes" id="UP000447873"/>
    </source>
</evidence>
<protein>
    <submittedName>
        <fullName evidence="1">Uncharacterized protein</fullName>
    </submittedName>
</protein>
<comment type="caution">
    <text evidence="1">The sequence shown here is derived from an EMBL/GenBank/DDBJ whole genome shotgun (WGS) entry which is preliminary data.</text>
</comment>
<dbReference type="AlphaFoldDB" id="A0A8H3U8W3"/>
<evidence type="ECO:0000313" key="1">
    <source>
        <dbReference type="EMBL" id="KAE9965495.1"/>
    </source>
</evidence>
<reference evidence="1 2" key="1">
    <citation type="submission" date="2018-12" db="EMBL/GenBank/DDBJ databases">
        <title>Venturia inaequalis Genome Resource.</title>
        <authorList>
            <person name="Lichtner F.J."/>
        </authorList>
    </citation>
    <scope>NUCLEOTIDE SEQUENCE [LARGE SCALE GENOMIC DNA]</scope>
    <source>
        <strain evidence="1 2">120213</strain>
    </source>
</reference>
<organism evidence="1 2">
    <name type="scientific">Venturia inaequalis</name>
    <name type="common">Apple scab fungus</name>
    <dbReference type="NCBI Taxonomy" id="5025"/>
    <lineage>
        <taxon>Eukaryota</taxon>
        <taxon>Fungi</taxon>
        <taxon>Dikarya</taxon>
        <taxon>Ascomycota</taxon>
        <taxon>Pezizomycotina</taxon>
        <taxon>Dothideomycetes</taxon>
        <taxon>Pleosporomycetidae</taxon>
        <taxon>Venturiales</taxon>
        <taxon>Venturiaceae</taxon>
        <taxon>Venturia</taxon>
    </lineage>
</organism>
<dbReference type="EMBL" id="WNWS01000588">
    <property type="protein sequence ID" value="KAE9965495.1"/>
    <property type="molecule type" value="Genomic_DNA"/>
</dbReference>